<organism evidence="1 2">
    <name type="scientific">Auriscalpium vulgare</name>
    <dbReference type="NCBI Taxonomy" id="40419"/>
    <lineage>
        <taxon>Eukaryota</taxon>
        <taxon>Fungi</taxon>
        <taxon>Dikarya</taxon>
        <taxon>Basidiomycota</taxon>
        <taxon>Agaricomycotina</taxon>
        <taxon>Agaricomycetes</taxon>
        <taxon>Russulales</taxon>
        <taxon>Auriscalpiaceae</taxon>
        <taxon>Auriscalpium</taxon>
    </lineage>
</organism>
<protein>
    <submittedName>
        <fullName evidence="1">Uncharacterized protein</fullName>
    </submittedName>
</protein>
<comment type="caution">
    <text evidence="1">The sequence shown here is derived from an EMBL/GenBank/DDBJ whole genome shotgun (WGS) entry which is preliminary data.</text>
</comment>
<proteinExistence type="predicted"/>
<keyword evidence="2" id="KW-1185">Reference proteome</keyword>
<reference evidence="1" key="2">
    <citation type="journal article" date="2022" name="New Phytol.">
        <title>Evolutionary transition to the ectomycorrhizal habit in the genomes of a hyperdiverse lineage of mushroom-forming fungi.</title>
        <authorList>
            <person name="Looney B."/>
            <person name="Miyauchi S."/>
            <person name="Morin E."/>
            <person name="Drula E."/>
            <person name="Courty P.E."/>
            <person name="Kohler A."/>
            <person name="Kuo A."/>
            <person name="LaButti K."/>
            <person name="Pangilinan J."/>
            <person name="Lipzen A."/>
            <person name="Riley R."/>
            <person name="Andreopoulos W."/>
            <person name="He G."/>
            <person name="Johnson J."/>
            <person name="Nolan M."/>
            <person name="Tritt A."/>
            <person name="Barry K.W."/>
            <person name="Grigoriev I.V."/>
            <person name="Nagy L.G."/>
            <person name="Hibbett D."/>
            <person name="Henrissat B."/>
            <person name="Matheny P.B."/>
            <person name="Labbe J."/>
            <person name="Martin F.M."/>
        </authorList>
    </citation>
    <scope>NUCLEOTIDE SEQUENCE</scope>
    <source>
        <strain evidence="1">FP105234-sp</strain>
    </source>
</reference>
<sequence length="176" mass="20294">MQQPTLQNVRIRTAQDALQVFFGVARNALTLLTRRLDADERKSIRSGNVYVWEDRSATTSDSGGLTMERWCVLRSSSRYARSRRRRTDGMSWGPSRIRDVSCRPLLRVFSLDLCLFAGIFVLLSKGRATKRPFVQQRRVRFLARVLCSSCLIPLPEKHLRHYMKATSSSNRHTAYT</sequence>
<name>A0ACB8R8L3_9AGAM</name>
<evidence type="ECO:0000313" key="2">
    <source>
        <dbReference type="Proteomes" id="UP000814033"/>
    </source>
</evidence>
<gene>
    <name evidence="1" type="ORF">FA95DRAFT_1566379</name>
</gene>
<reference evidence="1" key="1">
    <citation type="submission" date="2021-02" db="EMBL/GenBank/DDBJ databases">
        <authorList>
            <consortium name="DOE Joint Genome Institute"/>
            <person name="Ahrendt S."/>
            <person name="Looney B.P."/>
            <person name="Miyauchi S."/>
            <person name="Morin E."/>
            <person name="Drula E."/>
            <person name="Courty P.E."/>
            <person name="Chicoki N."/>
            <person name="Fauchery L."/>
            <person name="Kohler A."/>
            <person name="Kuo A."/>
            <person name="Labutti K."/>
            <person name="Pangilinan J."/>
            <person name="Lipzen A."/>
            <person name="Riley R."/>
            <person name="Andreopoulos W."/>
            <person name="He G."/>
            <person name="Johnson J."/>
            <person name="Barry K.W."/>
            <person name="Grigoriev I.V."/>
            <person name="Nagy L."/>
            <person name="Hibbett D."/>
            <person name="Henrissat B."/>
            <person name="Matheny P.B."/>
            <person name="Labbe J."/>
            <person name="Martin F."/>
        </authorList>
    </citation>
    <scope>NUCLEOTIDE SEQUENCE</scope>
    <source>
        <strain evidence="1">FP105234-sp</strain>
    </source>
</reference>
<accession>A0ACB8R8L3</accession>
<dbReference type="EMBL" id="MU276195">
    <property type="protein sequence ID" value="KAI0040444.1"/>
    <property type="molecule type" value="Genomic_DNA"/>
</dbReference>
<dbReference type="Proteomes" id="UP000814033">
    <property type="component" value="Unassembled WGS sequence"/>
</dbReference>
<evidence type="ECO:0000313" key="1">
    <source>
        <dbReference type="EMBL" id="KAI0040444.1"/>
    </source>
</evidence>